<dbReference type="AlphaFoldDB" id="A0A368PY01"/>
<feature type="signal peptide" evidence="1">
    <location>
        <begin position="1"/>
        <end position="23"/>
    </location>
</feature>
<evidence type="ECO:0000256" key="1">
    <source>
        <dbReference type="SAM" id="SignalP"/>
    </source>
</evidence>
<proteinExistence type="predicted"/>
<reference evidence="2" key="1">
    <citation type="journal article" date="2012" name="Nat. Biotechnol.">
        <title>Reference genome sequence of the model plant Setaria.</title>
        <authorList>
            <person name="Bennetzen J.L."/>
            <person name="Schmutz J."/>
            <person name="Wang H."/>
            <person name="Percifield R."/>
            <person name="Hawkins J."/>
            <person name="Pontaroli A.C."/>
            <person name="Estep M."/>
            <person name="Feng L."/>
            <person name="Vaughn J.N."/>
            <person name="Grimwood J."/>
            <person name="Jenkins J."/>
            <person name="Barry K."/>
            <person name="Lindquist E."/>
            <person name="Hellsten U."/>
            <person name="Deshpande S."/>
            <person name="Wang X."/>
            <person name="Wu X."/>
            <person name="Mitros T."/>
            <person name="Triplett J."/>
            <person name="Yang X."/>
            <person name="Ye C.Y."/>
            <person name="Mauro-Herrera M."/>
            <person name="Wang L."/>
            <person name="Li P."/>
            <person name="Sharma M."/>
            <person name="Sharma R."/>
            <person name="Ronald P.C."/>
            <person name="Panaud O."/>
            <person name="Kellogg E.A."/>
            <person name="Brutnell T.P."/>
            <person name="Doust A.N."/>
            <person name="Tuskan G.A."/>
            <person name="Rokhsar D."/>
            <person name="Devos K.M."/>
        </authorList>
    </citation>
    <scope>NUCLEOTIDE SEQUENCE [LARGE SCALE GENOMIC DNA]</scope>
    <source>
        <strain evidence="2">Yugu1</strain>
    </source>
</reference>
<dbReference type="EMBL" id="CM003529">
    <property type="protein sequence ID" value="RCV10661.1"/>
    <property type="molecule type" value="Genomic_DNA"/>
</dbReference>
<evidence type="ECO:0000313" key="2">
    <source>
        <dbReference type="EMBL" id="RCV10661.1"/>
    </source>
</evidence>
<keyword evidence="1" id="KW-0732">Signal</keyword>
<name>A0A368PY01_SETIT</name>
<accession>A0A368PY01</accession>
<gene>
    <name evidence="2" type="ORF">SETIT_2G127100v2</name>
</gene>
<reference evidence="2" key="2">
    <citation type="submission" date="2015-07" db="EMBL/GenBank/DDBJ databases">
        <authorList>
            <person name="Noorani M."/>
        </authorList>
    </citation>
    <scope>NUCLEOTIDE SEQUENCE</scope>
    <source>
        <strain evidence="2">Yugu1</strain>
    </source>
</reference>
<organism evidence="2">
    <name type="scientific">Setaria italica</name>
    <name type="common">Foxtail millet</name>
    <name type="synonym">Panicum italicum</name>
    <dbReference type="NCBI Taxonomy" id="4555"/>
    <lineage>
        <taxon>Eukaryota</taxon>
        <taxon>Viridiplantae</taxon>
        <taxon>Streptophyta</taxon>
        <taxon>Embryophyta</taxon>
        <taxon>Tracheophyta</taxon>
        <taxon>Spermatophyta</taxon>
        <taxon>Magnoliopsida</taxon>
        <taxon>Liliopsida</taxon>
        <taxon>Poales</taxon>
        <taxon>Poaceae</taxon>
        <taxon>PACMAD clade</taxon>
        <taxon>Panicoideae</taxon>
        <taxon>Panicodae</taxon>
        <taxon>Paniceae</taxon>
        <taxon>Cenchrinae</taxon>
        <taxon>Setaria</taxon>
    </lineage>
</organism>
<dbReference type="OrthoDB" id="10652913at2759"/>
<sequence length="233" mass="24499">MSVPRPLAAVVVVSLMLAAVVLDSQVLPNKGASFIPFASARAVLLDPLPFDPFLSSLDPVTSSSAVASISAGGYHGVAACSALSCPLQVFVVVRFARHPLALKTPFIYPPVPVASLSLGCRRLPPLPTSSSTLSLLSEAPPPWLQASVDGSLGMPTPLVARAGELVNDDDDALLPGSAASTCVRVSRAIWGLNVIRSSFEDLSVVLLLLQHIHMVLSRNVLLIKMSYTVKTKQ</sequence>
<feature type="chain" id="PRO_5017002220" evidence="1">
    <location>
        <begin position="24"/>
        <end position="233"/>
    </location>
</feature>
<protein>
    <submittedName>
        <fullName evidence="2">Uncharacterized protein</fullName>
    </submittedName>
</protein>